<keyword evidence="19" id="KW-1185">Reference proteome</keyword>
<evidence type="ECO:0000256" key="8">
    <source>
        <dbReference type="ARBA" id="ARBA00022490"/>
    </source>
</evidence>
<evidence type="ECO:0000256" key="7">
    <source>
        <dbReference type="ARBA" id="ARBA00012161"/>
    </source>
</evidence>
<dbReference type="GO" id="GO:0005737">
    <property type="term" value="C:cytoplasm"/>
    <property type="evidence" value="ECO:0007669"/>
    <property type="project" value="UniProtKB-SubCell"/>
</dbReference>
<organism evidence="18 19">
    <name type="scientific">Arabis nemorensis</name>
    <dbReference type="NCBI Taxonomy" id="586526"/>
    <lineage>
        <taxon>Eukaryota</taxon>
        <taxon>Viridiplantae</taxon>
        <taxon>Streptophyta</taxon>
        <taxon>Embryophyta</taxon>
        <taxon>Tracheophyta</taxon>
        <taxon>Spermatophyta</taxon>
        <taxon>Magnoliopsida</taxon>
        <taxon>eudicotyledons</taxon>
        <taxon>Gunneridae</taxon>
        <taxon>Pentapetalae</taxon>
        <taxon>rosids</taxon>
        <taxon>malvids</taxon>
        <taxon>Brassicales</taxon>
        <taxon>Brassicaceae</taxon>
        <taxon>Arabideae</taxon>
        <taxon>Arabis</taxon>
    </lineage>
</organism>
<evidence type="ECO:0000256" key="3">
    <source>
        <dbReference type="ARBA" id="ARBA00004123"/>
    </source>
</evidence>
<dbReference type="EMBL" id="CABITT030000001">
    <property type="protein sequence ID" value="VVA91488.1"/>
    <property type="molecule type" value="Genomic_DNA"/>
</dbReference>
<evidence type="ECO:0000256" key="15">
    <source>
        <dbReference type="ARBA" id="ARBA00023163"/>
    </source>
</evidence>
<comment type="cofactor">
    <cofactor evidence="2">
        <name>a divalent metal cation</name>
        <dbReference type="ChEBI" id="CHEBI:60240"/>
    </cofactor>
</comment>
<dbReference type="InterPro" id="IPR039637">
    <property type="entry name" value="CNOT7/CNOT8/Pop2"/>
</dbReference>
<keyword evidence="9" id="KW-0540">Nuclease</keyword>
<accession>A0A565AS82</accession>
<sequence length="291" mass="33116">MSLDSKDDEDSIEIREVWNNNVEEELSMISQYIDDFPYVAMDTEFPGIVCKSVTIDPSPRRNEFNCYESLRTNVNMLNMIQLGLTLSDEQGNLPTCGTNKKQCVWQFNFREFNLKTDMFAIDSIDLLRQSGIDFAKNREFGIESNRFAQLLMGSGVVLNDKIQWITFHCGYDFGYLLKLLTGKNLPEKQSEFFSRVKMFFPVLYDIKHLMDFCSGVYGGLSKAADKLEVKRVGISHQAGSDSLLTLRVFRKMKETKFTGPMDKYSGVLYGLGSAFGAKMIHTSLSLGSYII</sequence>
<reference evidence="18" key="1">
    <citation type="submission" date="2019-07" db="EMBL/GenBank/DDBJ databases">
        <authorList>
            <person name="Dittberner H."/>
        </authorList>
    </citation>
    <scope>NUCLEOTIDE SEQUENCE [LARGE SCALE GENOMIC DNA]</scope>
</reference>
<evidence type="ECO:0000256" key="5">
    <source>
        <dbReference type="ARBA" id="ARBA00008372"/>
    </source>
</evidence>
<comment type="function">
    <text evidence="17">Ubiquitous transcription factor required for a diverse set of processes. It is a component of the CCR4 complex involved in the control of gene expression.</text>
</comment>
<dbReference type="SUPFAM" id="SSF53098">
    <property type="entry name" value="Ribonuclease H-like"/>
    <property type="match status" value="1"/>
</dbReference>
<dbReference type="InterPro" id="IPR012337">
    <property type="entry name" value="RNaseH-like_sf"/>
</dbReference>
<evidence type="ECO:0000256" key="11">
    <source>
        <dbReference type="ARBA" id="ARBA00022801"/>
    </source>
</evidence>
<dbReference type="GO" id="GO:0046872">
    <property type="term" value="F:metal ion binding"/>
    <property type="evidence" value="ECO:0007669"/>
    <property type="project" value="UniProtKB-KW"/>
</dbReference>
<keyword evidence="10" id="KW-0479">Metal-binding</keyword>
<evidence type="ECO:0000256" key="9">
    <source>
        <dbReference type="ARBA" id="ARBA00022722"/>
    </source>
</evidence>
<proteinExistence type="inferred from homology"/>
<dbReference type="GO" id="GO:0005634">
    <property type="term" value="C:nucleus"/>
    <property type="evidence" value="ECO:0007669"/>
    <property type="project" value="UniProtKB-SubCell"/>
</dbReference>
<evidence type="ECO:0000256" key="17">
    <source>
        <dbReference type="ARBA" id="ARBA00025148"/>
    </source>
</evidence>
<keyword evidence="12" id="KW-0269">Exonuclease</keyword>
<gene>
    <name evidence="18" type="ORF">ANE_LOCUS1933</name>
</gene>
<keyword evidence="13" id="KW-0694">RNA-binding</keyword>
<dbReference type="Gene3D" id="3.30.420.10">
    <property type="entry name" value="Ribonuclease H-like superfamily/Ribonuclease H"/>
    <property type="match status" value="1"/>
</dbReference>
<dbReference type="EC" id="3.1.13.4" evidence="7"/>
<dbReference type="GO" id="GO:0000289">
    <property type="term" value="P:nuclear-transcribed mRNA poly(A) tail shortening"/>
    <property type="evidence" value="ECO:0007669"/>
    <property type="project" value="UniProtKB-ARBA"/>
</dbReference>
<keyword evidence="8" id="KW-0963">Cytoplasm</keyword>
<dbReference type="PANTHER" id="PTHR10797">
    <property type="entry name" value="CCR4-NOT TRANSCRIPTION COMPLEX SUBUNIT"/>
    <property type="match status" value="1"/>
</dbReference>
<dbReference type="Pfam" id="PF04857">
    <property type="entry name" value="CAF1"/>
    <property type="match status" value="2"/>
</dbReference>
<evidence type="ECO:0000256" key="2">
    <source>
        <dbReference type="ARBA" id="ARBA00001968"/>
    </source>
</evidence>
<dbReference type="FunFam" id="3.30.420.10:FF:000027">
    <property type="entry name" value="Putative CCR4-associated factor 1 7"/>
    <property type="match status" value="1"/>
</dbReference>
<dbReference type="InterPro" id="IPR036397">
    <property type="entry name" value="RNaseH_sf"/>
</dbReference>
<evidence type="ECO:0000256" key="1">
    <source>
        <dbReference type="ARBA" id="ARBA00001663"/>
    </source>
</evidence>
<evidence type="ECO:0000256" key="4">
    <source>
        <dbReference type="ARBA" id="ARBA00004496"/>
    </source>
</evidence>
<dbReference type="GO" id="GO:0004535">
    <property type="term" value="F:poly(A)-specific ribonuclease activity"/>
    <property type="evidence" value="ECO:0007669"/>
    <property type="project" value="UniProtKB-EC"/>
</dbReference>
<dbReference type="GO" id="GO:0030014">
    <property type="term" value="C:CCR4-NOT complex"/>
    <property type="evidence" value="ECO:0007669"/>
    <property type="project" value="InterPro"/>
</dbReference>
<dbReference type="GO" id="GO:0006952">
    <property type="term" value="P:defense response"/>
    <property type="evidence" value="ECO:0007669"/>
    <property type="project" value="UniProtKB-ARBA"/>
</dbReference>
<name>A0A565AS82_9BRAS</name>
<evidence type="ECO:0000313" key="18">
    <source>
        <dbReference type="EMBL" id="VVA91488.1"/>
    </source>
</evidence>
<keyword evidence="11" id="KW-0378">Hydrolase</keyword>
<keyword evidence="14" id="KW-0805">Transcription regulation</keyword>
<protein>
    <recommendedName>
        <fullName evidence="7">poly(A)-specific ribonuclease</fullName>
        <ecNumber evidence="7">3.1.13.4</ecNumber>
    </recommendedName>
</protein>
<dbReference type="GO" id="GO:0003723">
    <property type="term" value="F:RNA binding"/>
    <property type="evidence" value="ECO:0007669"/>
    <property type="project" value="UniProtKB-KW"/>
</dbReference>
<evidence type="ECO:0000256" key="12">
    <source>
        <dbReference type="ARBA" id="ARBA00022839"/>
    </source>
</evidence>
<dbReference type="OrthoDB" id="1164111at2759"/>
<keyword evidence="15" id="KW-0804">Transcription</keyword>
<evidence type="ECO:0000256" key="10">
    <source>
        <dbReference type="ARBA" id="ARBA00022723"/>
    </source>
</evidence>
<evidence type="ECO:0000256" key="14">
    <source>
        <dbReference type="ARBA" id="ARBA00023015"/>
    </source>
</evidence>
<dbReference type="Proteomes" id="UP000489600">
    <property type="component" value="Unassembled WGS sequence"/>
</dbReference>
<evidence type="ECO:0000256" key="13">
    <source>
        <dbReference type="ARBA" id="ARBA00022884"/>
    </source>
</evidence>
<comment type="caution">
    <text evidence="18">The sequence shown here is derived from an EMBL/GenBank/DDBJ whole genome shotgun (WGS) entry which is preliminary data.</text>
</comment>
<comment type="similarity">
    <text evidence="5">Belongs to the CAF1 family.</text>
</comment>
<comment type="subunit">
    <text evidence="6">Component of the CCR4-NOT complex, at least composed of CRR4 and CAF1 proteins.</text>
</comment>
<evidence type="ECO:0000313" key="19">
    <source>
        <dbReference type="Proteomes" id="UP000489600"/>
    </source>
</evidence>
<dbReference type="InterPro" id="IPR006941">
    <property type="entry name" value="RNase_CAF1"/>
</dbReference>
<evidence type="ECO:0000256" key="16">
    <source>
        <dbReference type="ARBA" id="ARBA00023242"/>
    </source>
</evidence>
<dbReference type="AlphaFoldDB" id="A0A565AS82"/>
<comment type="catalytic activity">
    <reaction evidence="1">
        <text>Exonucleolytic cleavage of poly(A) to 5'-AMP.</text>
        <dbReference type="EC" id="3.1.13.4"/>
    </reaction>
</comment>
<comment type="subcellular location">
    <subcellularLocation>
        <location evidence="4">Cytoplasm</location>
    </subcellularLocation>
    <subcellularLocation>
        <location evidence="3">Nucleus</location>
    </subcellularLocation>
</comment>
<keyword evidence="16" id="KW-0539">Nucleus</keyword>
<dbReference type="GO" id="GO:0009617">
    <property type="term" value="P:response to bacterium"/>
    <property type="evidence" value="ECO:0007669"/>
    <property type="project" value="UniProtKB-ARBA"/>
</dbReference>
<evidence type="ECO:0000256" key="6">
    <source>
        <dbReference type="ARBA" id="ARBA00011757"/>
    </source>
</evidence>